<dbReference type="GeneID" id="41956064"/>
<dbReference type="KEGG" id="pgri:PgNI_01074"/>
<dbReference type="InterPro" id="IPR052751">
    <property type="entry name" value="Plant_MAPKKK"/>
</dbReference>
<dbReference type="PANTHER" id="PTHR48011">
    <property type="entry name" value="CCR4-NOT TRANSCRIPTIONAL COMPLEX SUBUNIT CAF120-RELATED"/>
    <property type="match status" value="1"/>
</dbReference>
<dbReference type="RefSeq" id="XP_030987610.1">
    <property type="nucleotide sequence ID" value="XM_031121150.1"/>
</dbReference>
<evidence type="ECO:0000259" key="2">
    <source>
        <dbReference type="PROSITE" id="PS50011"/>
    </source>
</evidence>
<dbReference type="PROSITE" id="PS50011">
    <property type="entry name" value="PROTEIN_KINASE_DOM"/>
    <property type="match status" value="1"/>
</dbReference>
<sequence>MSSAIGSTTNPVSTAEIERYMKQDQDQPDVTHDAPLATTPAQQLPQNSKALTQERALIRHVQTQSTDRNLTDPSFRSPAELSTEMLTAALERATLDSLPNARLVLASTGPLKSSHSIPLKSSIGAWGMVGIVQRTQDVNFTICLPFYDPPSDNTSRMIPNQLVCKIYYDPGRESCLFLNASIFEITLTYLGPKTTEKVVSTGKQLEVWPGLWRITYTSEKFGTLQHLVDFLILRKKFKIFTQRPQQAASEFPLKHKIEDSQHTASKRRKGDDNILETIVAPATKPLSSTVANQAAEHGPETRQLQLVQCKGTPFLPLENGDVAIVRSTLQNPEEGEHHSPDPANYELTRIKLLGKTTATVVFAGRHSGLEKDIAVKVMRYKGESRGQLVRSADSWEREKKILEPLDHPNIMSLIEFDGRLLALYVELLPRSLRDVRPRLEHASEILHNMASALDYLGKMGIAHNDIKPGNIAFSPARGAVLIDFGMATTLGHHRAGGTPKYMAPEYWTSSSSSSAGEVWALGKTMLYVLGKVVVPEEFGKNVDIVKFEKGDPDERLALNTWLKIVGGLRDKLSKDLIEGVVHRMLETDVKLRIPTAKILGFLGQIKQLRSD</sequence>
<feature type="region of interest" description="Disordered" evidence="1">
    <location>
        <begin position="20"/>
        <end position="48"/>
    </location>
</feature>
<dbReference type="GO" id="GO:0005524">
    <property type="term" value="F:ATP binding"/>
    <property type="evidence" value="ECO:0007669"/>
    <property type="project" value="InterPro"/>
</dbReference>
<evidence type="ECO:0000313" key="4">
    <source>
        <dbReference type="RefSeq" id="XP_030987610.1"/>
    </source>
</evidence>
<dbReference type="InterPro" id="IPR000719">
    <property type="entry name" value="Prot_kinase_dom"/>
</dbReference>
<reference evidence="4" key="3">
    <citation type="submission" date="2025-08" db="UniProtKB">
        <authorList>
            <consortium name="RefSeq"/>
        </authorList>
    </citation>
    <scope>IDENTIFICATION</scope>
    <source>
        <strain evidence="4">NI907</strain>
    </source>
</reference>
<evidence type="ECO:0000256" key="1">
    <source>
        <dbReference type="SAM" id="MobiDB-lite"/>
    </source>
</evidence>
<dbReference type="Gene3D" id="3.30.200.20">
    <property type="entry name" value="Phosphorylase Kinase, domain 1"/>
    <property type="match status" value="1"/>
</dbReference>
<proteinExistence type="predicted"/>
<feature type="compositionally biased region" description="Basic and acidic residues" evidence="1">
    <location>
        <begin position="20"/>
        <end position="32"/>
    </location>
</feature>
<dbReference type="GO" id="GO:0007165">
    <property type="term" value="P:signal transduction"/>
    <property type="evidence" value="ECO:0007669"/>
    <property type="project" value="TreeGrafter"/>
</dbReference>
<dbReference type="SMART" id="SM00220">
    <property type="entry name" value="S_TKc"/>
    <property type="match status" value="1"/>
</dbReference>
<evidence type="ECO:0000313" key="3">
    <source>
        <dbReference type="Proteomes" id="UP000515153"/>
    </source>
</evidence>
<dbReference type="Gene3D" id="1.10.510.10">
    <property type="entry name" value="Transferase(Phosphotransferase) domain 1"/>
    <property type="match status" value="1"/>
</dbReference>
<dbReference type="Proteomes" id="UP000515153">
    <property type="component" value="Unplaced"/>
</dbReference>
<feature type="compositionally biased region" description="Basic and acidic residues" evidence="1">
    <location>
        <begin position="252"/>
        <end position="261"/>
    </location>
</feature>
<reference evidence="4" key="2">
    <citation type="submission" date="2019-10" db="EMBL/GenBank/DDBJ databases">
        <authorList>
            <consortium name="NCBI Genome Project"/>
        </authorList>
    </citation>
    <scope>NUCLEOTIDE SEQUENCE</scope>
    <source>
        <strain evidence="4">NI907</strain>
    </source>
</reference>
<keyword evidence="3" id="KW-1185">Reference proteome</keyword>
<gene>
    <name evidence="4" type="ORF">PgNI_01074</name>
</gene>
<accession>A0A6P8BK63</accession>
<dbReference type="InterPro" id="IPR011009">
    <property type="entry name" value="Kinase-like_dom_sf"/>
</dbReference>
<feature type="region of interest" description="Disordered" evidence="1">
    <location>
        <begin position="251"/>
        <end position="273"/>
    </location>
</feature>
<dbReference type="SUPFAM" id="SSF56112">
    <property type="entry name" value="Protein kinase-like (PK-like)"/>
    <property type="match status" value="1"/>
</dbReference>
<feature type="domain" description="Protein kinase" evidence="2">
    <location>
        <begin position="347"/>
        <end position="602"/>
    </location>
</feature>
<dbReference type="Pfam" id="PF00069">
    <property type="entry name" value="Pkinase"/>
    <property type="match status" value="1"/>
</dbReference>
<name>A0A6P8BK63_PYRGI</name>
<feature type="compositionally biased region" description="Polar residues" evidence="1">
    <location>
        <begin position="39"/>
        <end position="48"/>
    </location>
</feature>
<reference evidence="4" key="1">
    <citation type="journal article" date="2019" name="Mol. Biol. Evol.">
        <title>Blast fungal genomes show frequent chromosomal changes, gene gains and losses, and effector gene turnover.</title>
        <authorList>
            <person name="Gomez Luciano L.B."/>
            <person name="Jason Tsai I."/>
            <person name="Chuma I."/>
            <person name="Tosa Y."/>
            <person name="Chen Y.H."/>
            <person name="Li J.Y."/>
            <person name="Li M.Y."/>
            <person name="Jade Lu M.Y."/>
            <person name="Nakayashiki H."/>
            <person name="Li W.H."/>
        </authorList>
    </citation>
    <scope>NUCLEOTIDE SEQUENCE</scope>
    <source>
        <strain evidence="4">NI907</strain>
    </source>
</reference>
<organism evidence="3 4">
    <name type="scientific">Pyricularia grisea</name>
    <name type="common">Crabgrass-specific blast fungus</name>
    <name type="synonym">Magnaporthe grisea</name>
    <dbReference type="NCBI Taxonomy" id="148305"/>
    <lineage>
        <taxon>Eukaryota</taxon>
        <taxon>Fungi</taxon>
        <taxon>Dikarya</taxon>
        <taxon>Ascomycota</taxon>
        <taxon>Pezizomycotina</taxon>
        <taxon>Sordariomycetes</taxon>
        <taxon>Sordariomycetidae</taxon>
        <taxon>Magnaporthales</taxon>
        <taxon>Pyriculariaceae</taxon>
        <taxon>Pyricularia</taxon>
    </lineage>
</organism>
<dbReference type="AlphaFoldDB" id="A0A6P8BK63"/>
<dbReference type="GO" id="GO:0004672">
    <property type="term" value="F:protein kinase activity"/>
    <property type="evidence" value="ECO:0007669"/>
    <property type="project" value="InterPro"/>
</dbReference>
<dbReference type="PANTHER" id="PTHR48011:SF4">
    <property type="entry name" value="MITOGEN-ACTIVATED PROTEIN KINASE KINASE KINASE 19"/>
    <property type="match status" value="1"/>
</dbReference>
<protein>
    <recommendedName>
        <fullName evidence="2">Protein kinase domain-containing protein</fullName>
    </recommendedName>
</protein>